<feature type="domain" description="DUF4817" evidence="2">
    <location>
        <begin position="5"/>
        <end position="47"/>
    </location>
</feature>
<dbReference type="AlphaFoldDB" id="A0A026VW66"/>
<keyword evidence="1" id="KW-1133">Transmembrane helix</keyword>
<evidence type="ECO:0000313" key="3">
    <source>
        <dbReference type="EMBL" id="EZA47069.1"/>
    </source>
</evidence>
<feature type="transmembrane region" description="Helical" evidence="1">
    <location>
        <begin position="184"/>
        <end position="205"/>
    </location>
</feature>
<organism evidence="3 4">
    <name type="scientific">Ooceraea biroi</name>
    <name type="common">Clonal raider ant</name>
    <name type="synonym">Cerapachys biroi</name>
    <dbReference type="NCBI Taxonomy" id="2015173"/>
    <lineage>
        <taxon>Eukaryota</taxon>
        <taxon>Metazoa</taxon>
        <taxon>Ecdysozoa</taxon>
        <taxon>Arthropoda</taxon>
        <taxon>Hexapoda</taxon>
        <taxon>Insecta</taxon>
        <taxon>Pterygota</taxon>
        <taxon>Neoptera</taxon>
        <taxon>Endopterygota</taxon>
        <taxon>Hymenoptera</taxon>
        <taxon>Apocrita</taxon>
        <taxon>Aculeata</taxon>
        <taxon>Formicoidea</taxon>
        <taxon>Formicidae</taxon>
        <taxon>Dorylinae</taxon>
        <taxon>Ooceraea</taxon>
    </lineage>
</organism>
<keyword evidence="1" id="KW-0812">Transmembrane</keyword>
<gene>
    <name evidence="3" type="ORF">X777_16744</name>
</gene>
<keyword evidence="4" id="KW-1185">Reference proteome</keyword>
<dbReference type="PANTHER" id="PTHR47326">
    <property type="entry name" value="TRANSPOSABLE ELEMENT TC3 TRANSPOSASE-LIKE PROTEIN"/>
    <property type="match status" value="1"/>
</dbReference>
<dbReference type="GO" id="GO:0003676">
    <property type="term" value="F:nucleic acid binding"/>
    <property type="evidence" value="ECO:0007669"/>
    <property type="project" value="InterPro"/>
</dbReference>
<dbReference type="InterPro" id="IPR036397">
    <property type="entry name" value="RNaseH_sf"/>
</dbReference>
<sequence>MHFVYGLANGNARQARRIYNDRYPNRQVPYISTFIRIHQRLMETGSFARRTTDIPGRPRTTRTPALEEAVLNAIEHHPETSTRKIAADLHVSHKLVWTILREQQLYPYHIQRVQALLPRDFPQRLIFCRWMQQKIARNPQFVAEVLFTDEANFSRNAIVNFHNNHLWCDENPHAILESHFQVQFAFNVWVGIIGDFFIGSVFLPLRLNGASYLHFLEDELPLEDIPLMLRNRMWFMHDGAPPHFSLAVRQFFFLVTIFFFVIIFLICLR</sequence>
<reference evidence="3 4" key="1">
    <citation type="journal article" date="2014" name="Curr. Biol.">
        <title>The genome of the clonal raider ant Cerapachys biroi.</title>
        <authorList>
            <person name="Oxley P.R."/>
            <person name="Ji L."/>
            <person name="Fetter-Pruneda I."/>
            <person name="McKenzie S.K."/>
            <person name="Li C."/>
            <person name="Hu H."/>
            <person name="Zhang G."/>
            <person name="Kronauer D.J."/>
        </authorList>
    </citation>
    <scope>NUCLEOTIDE SEQUENCE [LARGE SCALE GENOMIC DNA]</scope>
</reference>
<feature type="transmembrane region" description="Helical" evidence="1">
    <location>
        <begin position="251"/>
        <end position="268"/>
    </location>
</feature>
<proteinExistence type="predicted"/>
<dbReference type="OMA" id="THREKAN"/>
<accession>A0A026VW66</accession>
<name>A0A026VW66_OOCBI</name>
<keyword evidence="1" id="KW-0472">Membrane</keyword>
<dbReference type="OrthoDB" id="7554976at2759"/>
<evidence type="ECO:0000256" key="1">
    <source>
        <dbReference type="SAM" id="Phobius"/>
    </source>
</evidence>
<dbReference type="EMBL" id="KK107957">
    <property type="protein sequence ID" value="EZA47069.1"/>
    <property type="molecule type" value="Genomic_DNA"/>
</dbReference>
<dbReference type="Proteomes" id="UP000053097">
    <property type="component" value="Unassembled WGS sequence"/>
</dbReference>
<dbReference type="PANTHER" id="PTHR47326:SF1">
    <property type="entry name" value="HTH PSQ-TYPE DOMAIN-CONTAINING PROTEIN"/>
    <property type="match status" value="1"/>
</dbReference>
<protein>
    <recommendedName>
        <fullName evidence="2">DUF4817 domain-containing protein</fullName>
    </recommendedName>
</protein>
<dbReference type="Gene3D" id="3.30.420.10">
    <property type="entry name" value="Ribonuclease H-like superfamily/Ribonuclease H"/>
    <property type="match status" value="1"/>
</dbReference>
<dbReference type="Pfam" id="PF16087">
    <property type="entry name" value="DUF4817"/>
    <property type="match status" value="1"/>
</dbReference>
<evidence type="ECO:0000259" key="2">
    <source>
        <dbReference type="Pfam" id="PF16087"/>
    </source>
</evidence>
<evidence type="ECO:0000313" key="4">
    <source>
        <dbReference type="Proteomes" id="UP000053097"/>
    </source>
</evidence>
<dbReference type="InterPro" id="IPR032135">
    <property type="entry name" value="DUF4817"/>
</dbReference>